<accession>A0A7S2UAT4</accession>
<dbReference type="EMBL" id="HBHQ01005298">
    <property type="protein sequence ID" value="CAD9811714.1"/>
    <property type="molecule type" value="Transcribed_RNA"/>
</dbReference>
<dbReference type="Gene3D" id="3.60.21.10">
    <property type="match status" value="1"/>
</dbReference>
<dbReference type="PANTHER" id="PTHR42254">
    <property type="entry name" value="METALLOPHOS DOMAIN-CONTAINING PROTEIN"/>
    <property type="match status" value="1"/>
</dbReference>
<dbReference type="InterPro" id="IPR029052">
    <property type="entry name" value="Metallo-depent_PP-like"/>
</dbReference>
<organism evidence="1">
    <name type="scientific">Attheya septentrionalis</name>
    <dbReference type="NCBI Taxonomy" id="420275"/>
    <lineage>
        <taxon>Eukaryota</taxon>
        <taxon>Sar</taxon>
        <taxon>Stramenopiles</taxon>
        <taxon>Ochrophyta</taxon>
        <taxon>Bacillariophyta</taxon>
        <taxon>Coscinodiscophyceae</taxon>
        <taxon>Chaetocerotophycidae</taxon>
        <taxon>Chaetocerotales</taxon>
        <taxon>Attheyaceae</taxon>
        <taxon>Attheya</taxon>
    </lineage>
</organism>
<reference evidence="1" key="1">
    <citation type="submission" date="2021-01" db="EMBL/GenBank/DDBJ databases">
        <authorList>
            <person name="Corre E."/>
            <person name="Pelletier E."/>
            <person name="Niang G."/>
            <person name="Scheremetjew M."/>
            <person name="Finn R."/>
            <person name="Kale V."/>
            <person name="Holt S."/>
            <person name="Cochrane G."/>
            <person name="Meng A."/>
            <person name="Brown T."/>
            <person name="Cohen L."/>
        </authorList>
    </citation>
    <scope>NUCLEOTIDE SEQUENCE</scope>
    <source>
        <strain evidence="1">CCMP2084</strain>
    </source>
</reference>
<dbReference type="AlphaFoldDB" id="A0A7S2UAT4"/>
<gene>
    <name evidence="1" type="ORF">ASEP1449_LOCUS3539</name>
</gene>
<dbReference type="PANTHER" id="PTHR42254:SF1">
    <property type="entry name" value="CALCINEURIN-LIKE PHOSPHOESTERASE DOMAIN-CONTAINING PROTEIN"/>
    <property type="match status" value="1"/>
</dbReference>
<evidence type="ECO:0008006" key="2">
    <source>
        <dbReference type="Google" id="ProtNLM"/>
    </source>
</evidence>
<evidence type="ECO:0000313" key="1">
    <source>
        <dbReference type="EMBL" id="CAD9811714.1"/>
    </source>
</evidence>
<dbReference type="SUPFAM" id="SSF56300">
    <property type="entry name" value="Metallo-dependent phosphatases"/>
    <property type="match status" value="1"/>
</dbReference>
<proteinExistence type="predicted"/>
<protein>
    <recommendedName>
        <fullName evidence="2">Calcineurin-like phosphoesterase domain-containing protein</fullName>
    </recommendedName>
</protein>
<sequence>MMMLIAGCRRSRFLHSRFRAASVTFQSCPVCSVLAQGLNDISSGGRSLTSHQYSKQATKQKLYVRAWRRNAWVAKRAFSTHNETSGSREIDHDDLTLKISFLTDVEGDGAYLDRFVQNSEILKFQTVTPRWDRVPGSFFPYDKEIVFQEPDSILVYGGDLWDKGGSDLYVIRQLLSLRARYHERVQFLMGNRDINKMRILEELGVHTSDDNCEPSSLPFHPGVWWLKGSGRRGDPDLCSTRNNDRYEYASIDGTVLEEALPETSVPSSSAGERLKWMLSQTMGSPDAFEFRRSELQWERCQQYGVQDIEVTDEDVAESYRQSCHPTRGEMGQYLSQAKLAIRLGNALFVHGALPLTPDILAHMTYIQNSSSITGNRSADSNLWSDSFDHCMPWKHTHKPISTANEFIEELDRFAKRSINAWKRRIAIEEEQLSMHQDNTLQKIWSIAGGYPDVGPNRCVEHDYESLLQYGMGWIPGQGRNPTIVYFSWLTEGMPKLFFPDNAAHHDTTSVTYAKAVQAFFEISNLQLIVSGHQPVGDMPLPIHVNELRGKDSQWIFACDTSYSADTRWVNPTVVREGSEHRMKQNLGRGRAKSGRGENAVSELMISQNVQTGQISKAYCHGVLSDGSKYGTTNFMEDSEEGYSQISVGEPALFDVPLVLEDKEDENLSIQKWWVKAKFQDGSALLYTGKGFNMCNTMIEPKSQA</sequence>
<name>A0A7S2UAT4_9STRA</name>